<keyword evidence="1" id="KW-0472">Membrane</keyword>
<organism evidence="2 3">
    <name type="scientific">Mortierella polycephala</name>
    <dbReference type="NCBI Taxonomy" id="41804"/>
    <lineage>
        <taxon>Eukaryota</taxon>
        <taxon>Fungi</taxon>
        <taxon>Fungi incertae sedis</taxon>
        <taxon>Mucoromycota</taxon>
        <taxon>Mortierellomycotina</taxon>
        <taxon>Mortierellomycetes</taxon>
        <taxon>Mortierellales</taxon>
        <taxon>Mortierellaceae</taxon>
        <taxon>Mortierella</taxon>
    </lineage>
</organism>
<evidence type="ECO:0000313" key="2">
    <source>
        <dbReference type="EMBL" id="KAG0257119.1"/>
    </source>
</evidence>
<accession>A0A9P6Q1B2</accession>
<name>A0A9P6Q1B2_9FUNG</name>
<dbReference type="Proteomes" id="UP000726737">
    <property type="component" value="Unassembled WGS sequence"/>
</dbReference>
<feature type="non-terminal residue" evidence="2">
    <location>
        <position position="1"/>
    </location>
</feature>
<keyword evidence="1" id="KW-0812">Transmembrane</keyword>
<protein>
    <submittedName>
        <fullName evidence="2">Uncharacterized protein</fullName>
    </submittedName>
</protein>
<reference evidence="2" key="1">
    <citation type="journal article" date="2020" name="Fungal Divers.">
        <title>Resolving the Mortierellaceae phylogeny through synthesis of multi-gene phylogenetics and phylogenomics.</title>
        <authorList>
            <person name="Vandepol N."/>
            <person name="Liber J."/>
            <person name="Desiro A."/>
            <person name="Na H."/>
            <person name="Kennedy M."/>
            <person name="Barry K."/>
            <person name="Grigoriev I.V."/>
            <person name="Miller A.N."/>
            <person name="O'Donnell K."/>
            <person name="Stajich J.E."/>
            <person name="Bonito G."/>
        </authorList>
    </citation>
    <scope>NUCLEOTIDE SEQUENCE</scope>
    <source>
        <strain evidence="2">KOD948</strain>
    </source>
</reference>
<sequence>DPYKARNRMRTRAIVMEQRVEYPQGNQSHLRSKSTRLMSMVTRLYLMPVVTLGLIFWC</sequence>
<dbReference type="AlphaFoldDB" id="A0A9P6Q1B2"/>
<dbReference type="EMBL" id="JAAAJA010000272">
    <property type="protein sequence ID" value="KAG0257119.1"/>
    <property type="molecule type" value="Genomic_DNA"/>
</dbReference>
<proteinExistence type="predicted"/>
<gene>
    <name evidence="2" type="ORF">BG011_004169</name>
</gene>
<feature type="transmembrane region" description="Helical" evidence="1">
    <location>
        <begin position="37"/>
        <end position="57"/>
    </location>
</feature>
<feature type="non-terminal residue" evidence="2">
    <location>
        <position position="58"/>
    </location>
</feature>
<evidence type="ECO:0000256" key="1">
    <source>
        <dbReference type="SAM" id="Phobius"/>
    </source>
</evidence>
<keyword evidence="1" id="KW-1133">Transmembrane helix</keyword>
<comment type="caution">
    <text evidence="2">The sequence shown here is derived from an EMBL/GenBank/DDBJ whole genome shotgun (WGS) entry which is preliminary data.</text>
</comment>
<evidence type="ECO:0000313" key="3">
    <source>
        <dbReference type="Proteomes" id="UP000726737"/>
    </source>
</evidence>
<keyword evidence="3" id="KW-1185">Reference proteome</keyword>